<keyword evidence="1" id="KW-0472">Membrane</keyword>
<accession>W7XLG3</accession>
<proteinExistence type="predicted"/>
<keyword evidence="3" id="KW-1185">Reference proteome</keyword>
<dbReference type="KEGG" id="tet:TTHERM_000187109"/>
<reference evidence="3" key="1">
    <citation type="journal article" date="2006" name="PLoS Biol.">
        <title>Macronuclear genome sequence of the ciliate Tetrahymena thermophila, a model eukaryote.</title>
        <authorList>
            <person name="Eisen J.A."/>
            <person name="Coyne R.S."/>
            <person name="Wu M."/>
            <person name="Wu D."/>
            <person name="Thiagarajan M."/>
            <person name="Wortman J.R."/>
            <person name="Badger J.H."/>
            <person name="Ren Q."/>
            <person name="Amedeo P."/>
            <person name="Jones K.M."/>
            <person name="Tallon L.J."/>
            <person name="Delcher A.L."/>
            <person name="Salzberg S.L."/>
            <person name="Silva J.C."/>
            <person name="Haas B.J."/>
            <person name="Majoros W.H."/>
            <person name="Farzad M."/>
            <person name="Carlton J.M."/>
            <person name="Smith R.K. Jr."/>
            <person name="Garg J."/>
            <person name="Pearlman R.E."/>
            <person name="Karrer K.M."/>
            <person name="Sun L."/>
            <person name="Manning G."/>
            <person name="Elde N.C."/>
            <person name="Turkewitz A.P."/>
            <person name="Asai D.J."/>
            <person name="Wilkes D.E."/>
            <person name="Wang Y."/>
            <person name="Cai H."/>
            <person name="Collins K."/>
            <person name="Stewart B.A."/>
            <person name="Lee S.R."/>
            <person name="Wilamowska K."/>
            <person name="Weinberg Z."/>
            <person name="Ruzzo W.L."/>
            <person name="Wloga D."/>
            <person name="Gaertig J."/>
            <person name="Frankel J."/>
            <person name="Tsao C.-C."/>
            <person name="Gorovsky M.A."/>
            <person name="Keeling P.J."/>
            <person name="Waller R.F."/>
            <person name="Patron N.J."/>
            <person name="Cherry J.M."/>
            <person name="Stover N.A."/>
            <person name="Krieger C.J."/>
            <person name="del Toro C."/>
            <person name="Ryder H.F."/>
            <person name="Williamson S.C."/>
            <person name="Barbeau R.A."/>
            <person name="Hamilton E.P."/>
            <person name="Orias E."/>
        </authorList>
    </citation>
    <scope>NUCLEOTIDE SEQUENCE [LARGE SCALE GENOMIC DNA]</scope>
    <source>
        <strain evidence="3">SB210</strain>
    </source>
</reference>
<feature type="transmembrane region" description="Helical" evidence="1">
    <location>
        <begin position="128"/>
        <end position="151"/>
    </location>
</feature>
<feature type="transmembrane region" description="Helical" evidence="1">
    <location>
        <begin position="98"/>
        <end position="116"/>
    </location>
</feature>
<keyword evidence="1" id="KW-1133">Transmembrane helix</keyword>
<evidence type="ECO:0000256" key="1">
    <source>
        <dbReference type="SAM" id="Phobius"/>
    </source>
</evidence>
<dbReference type="AlphaFoldDB" id="W7XLG3"/>
<evidence type="ECO:0000313" key="3">
    <source>
        <dbReference type="Proteomes" id="UP000009168"/>
    </source>
</evidence>
<dbReference type="RefSeq" id="XP_012651286.1">
    <property type="nucleotide sequence ID" value="XM_012795832.1"/>
</dbReference>
<protein>
    <submittedName>
        <fullName evidence="2">Cation channel family protein</fullName>
    </submittedName>
</protein>
<sequence>MFPLKVYYACSISLVRGAAYGYLGINLIDLSLKFQKDQSEYSDLEQECQHQISWVIGLAIIMLFGSITNIFTAGVMAKLFDMQDYIPYRFQKLINHSDFCFSVVVLVFSFFMLVGYDENCGRFSVLVHFYLLFFWIPISFFASLIGIYIIFKCDYGPIFYELQYATEQELTTTFGQWSTI</sequence>
<gene>
    <name evidence="2" type="ORF">TTHERM_000187109</name>
</gene>
<dbReference type="InParanoid" id="W7XLG3"/>
<keyword evidence="1" id="KW-0812">Transmembrane</keyword>
<evidence type="ECO:0000313" key="2">
    <source>
        <dbReference type="EMBL" id="EWS76239.1"/>
    </source>
</evidence>
<feature type="transmembrane region" description="Helical" evidence="1">
    <location>
        <begin position="52"/>
        <end position="77"/>
    </location>
</feature>
<name>W7XLG3_TETTS</name>
<dbReference type="GeneID" id="24437698"/>
<dbReference type="EMBL" id="GG662840">
    <property type="protein sequence ID" value="EWS76239.1"/>
    <property type="molecule type" value="Genomic_DNA"/>
</dbReference>
<dbReference type="Proteomes" id="UP000009168">
    <property type="component" value="Unassembled WGS sequence"/>
</dbReference>
<organism evidence="2 3">
    <name type="scientific">Tetrahymena thermophila (strain SB210)</name>
    <dbReference type="NCBI Taxonomy" id="312017"/>
    <lineage>
        <taxon>Eukaryota</taxon>
        <taxon>Sar</taxon>
        <taxon>Alveolata</taxon>
        <taxon>Ciliophora</taxon>
        <taxon>Intramacronucleata</taxon>
        <taxon>Oligohymenophorea</taxon>
        <taxon>Hymenostomatida</taxon>
        <taxon>Tetrahymenina</taxon>
        <taxon>Tetrahymenidae</taxon>
        <taxon>Tetrahymena</taxon>
    </lineage>
</organism>